<keyword evidence="10" id="KW-0539">Nucleus</keyword>
<dbReference type="GO" id="GO:0043565">
    <property type="term" value="F:sequence-specific DNA binding"/>
    <property type="evidence" value="ECO:0007669"/>
    <property type="project" value="InterPro"/>
</dbReference>
<evidence type="ECO:0000256" key="2">
    <source>
        <dbReference type="ARBA" id="ARBA00006177"/>
    </source>
</evidence>
<evidence type="ECO:0000256" key="10">
    <source>
        <dbReference type="ARBA" id="ARBA00023242"/>
    </source>
</evidence>
<evidence type="ECO:0000256" key="7">
    <source>
        <dbReference type="ARBA" id="ARBA00023054"/>
    </source>
</evidence>
<dbReference type="PROSITE" id="PS50950">
    <property type="entry name" value="ZF_THAP"/>
    <property type="match status" value="1"/>
</dbReference>
<evidence type="ECO:0000256" key="12">
    <source>
        <dbReference type="PROSITE-ProRule" id="PRU00309"/>
    </source>
</evidence>
<dbReference type="GO" id="GO:0005654">
    <property type="term" value="C:nucleoplasm"/>
    <property type="evidence" value="ECO:0007669"/>
    <property type="project" value="UniProtKB-SubCell"/>
</dbReference>
<evidence type="ECO:0000256" key="1">
    <source>
        <dbReference type="ARBA" id="ARBA00004642"/>
    </source>
</evidence>
<evidence type="ECO:0000256" key="9">
    <source>
        <dbReference type="ARBA" id="ARBA00023163"/>
    </source>
</evidence>
<dbReference type="SUPFAM" id="SSF57716">
    <property type="entry name" value="Glucocorticoid receptor-like (DNA-binding domain)"/>
    <property type="match status" value="1"/>
</dbReference>
<dbReference type="Pfam" id="PF05485">
    <property type="entry name" value="THAP"/>
    <property type="match status" value="1"/>
</dbReference>
<dbReference type="InterPro" id="IPR006612">
    <property type="entry name" value="THAP_Znf"/>
</dbReference>
<dbReference type="PANTHER" id="PTHR46600">
    <property type="entry name" value="THAP DOMAIN-CONTAINING"/>
    <property type="match status" value="1"/>
</dbReference>
<evidence type="ECO:0000256" key="6">
    <source>
        <dbReference type="ARBA" id="ARBA00023015"/>
    </source>
</evidence>
<evidence type="ECO:0000256" key="3">
    <source>
        <dbReference type="ARBA" id="ARBA00022723"/>
    </source>
</evidence>
<keyword evidence="11" id="KW-0131">Cell cycle</keyword>
<evidence type="ECO:0000256" key="11">
    <source>
        <dbReference type="ARBA" id="ARBA00023306"/>
    </source>
</evidence>
<keyword evidence="4 12" id="KW-0863">Zinc-finger</keyword>
<keyword evidence="9" id="KW-0804">Transcription</keyword>
<feature type="domain" description="THAP-type" evidence="13">
    <location>
        <begin position="1"/>
        <end position="95"/>
    </location>
</feature>
<comment type="similarity">
    <text evidence="2">Belongs to the THAP1 family.</text>
</comment>
<dbReference type="InterPro" id="IPR026516">
    <property type="entry name" value="THAP1/10"/>
</dbReference>
<keyword evidence="7" id="KW-0175">Coiled coil</keyword>
<comment type="subcellular location">
    <subcellularLocation>
        <location evidence="1">Nucleus</location>
        <location evidence="1">Nucleoplasm</location>
    </subcellularLocation>
</comment>
<organism evidence="14">
    <name type="scientific">Parasteatoda tepidariorum</name>
    <name type="common">Common house spider</name>
    <name type="synonym">Achaearanea tepidariorum</name>
    <dbReference type="NCBI Taxonomy" id="114398"/>
    <lineage>
        <taxon>Eukaryota</taxon>
        <taxon>Metazoa</taxon>
        <taxon>Ecdysozoa</taxon>
        <taxon>Arthropoda</taxon>
        <taxon>Chelicerata</taxon>
        <taxon>Arachnida</taxon>
        <taxon>Araneae</taxon>
        <taxon>Araneomorphae</taxon>
        <taxon>Entelegynae</taxon>
        <taxon>Araneoidea</taxon>
        <taxon>Theridiidae</taxon>
        <taxon>Parasteatoda</taxon>
    </lineage>
</organism>
<dbReference type="EMBL" id="IAAA01018852">
    <property type="protein sequence ID" value="LAA04303.1"/>
    <property type="molecule type" value="mRNA"/>
</dbReference>
<dbReference type="InterPro" id="IPR048365">
    <property type="entry name" value="TNP-like_RNaseH_N"/>
</dbReference>
<protein>
    <submittedName>
        <fullName evidence="14">Transposable element P transposase</fullName>
    </submittedName>
</protein>
<dbReference type="Pfam" id="PF21787">
    <property type="entry name" value="TNP-like_RNaseH_N"/>
    <property type="match status" value="1"/>
</dbReference>
<dbReference type="AlphaFoldDB" id="A0A2L2Y831"/>
<evidence type="ECO:0000256" key="5">
    <source>
        <dbReference type="ARBA" id="ARBA00022833"/>
    </source>
</evidence>
<reference evidence="14" key="1">
    <citation type="journal article" date="2016" name="Mol. Ecol. Resour.">
        <title>Evaluation of the impact of RNA preservation methods of spiders for de novo transcriptome assembly.</title>
        <authorList>
            <person name="Kono N."/>
            <person name="Nakamura H."/>
            <person name="Ito Y."/>
            <person name="Tomita M."/>
            <person name="Arakawa K."/>
        </authorList>
    </citation>
    <scope>NUCLEOTIDE SEQUENCE</scope>
    <source>
        <tissue evidence="14">Whole body</tissue>
    </source>
</reference>
<evidence type="ECO:0000256" key="4">
    <source>
        <dbReference type="ARBA" id="ARBA00022771"/>
    </source>
</evidence>
<keyword evidence="8 12" id="KW-0238">DNA-binding</keyword>
<evidence type="ECO:0000313" key="14">
    <source>
        <dbReference type="EMBL" id="LAA04303.1"/>
    </source>
</evidence>
<keyword evidence="3" id="KW-0479">Metal-binding</keyword>
<dbReference type="OrthoDB" id="6436837at2759"/>
<keyword evidence="5" id="KW-0862">Zinc</keyword>
<sequence length="960" mass="110836">MVFKCCVPNCRGNYKVDGTKVSVFGFPKDEELRKKWLAAIPRDFEVTKNSKVREMQFKENDIRKAVEFVCEKTGKKTVVPYEQPRLTKEAIPSIFPGCPEYMTKNEPIREEPEAKRKRIEMCQLESVLAESLELYEQHNVKFKVDTLIELIEKSSLVDLNGVFNPVSIENSFSFVKIKFVDQVPTYITVIVDQNLSLSVFIDNVKIKKLHDLTFPLIISNVQQISNVLCYLNKSNDLKFDNIPNLINSITVQLTELENLSSDNQKLGINFLKEQLSLLFTQKNQNRYSTDFLIFSSLFLSISPHAYNFLRSSGYVILPHHSTIKKLIMSYDISPKNESTEENFLSYIKQKFDYLTDADKTVTVMIDEVHLKPFFDFKGGDILGASYNSIEAANSAYVYMVQSVESSFKDVVAIMPVKTVNADALYEFIKKTLIGLETIGFHTFCVISDNNSINRKAMSKFSTPPKVQVEYPHPFDSSRKLFFIIDSVHIIKCVRNNWLNQKNYNSCMFYPEFQVDVTNDIDTNDNVKNVPLKTASFQALRKLHEFERSNLVKYAPTLITKSLFPSNIERQNVKLALNIFNRQLIGAINSLKEKCNILDLISTAEYIEIFVNWWDIMNVRTVTKGFHKRNEYQKPLRLNDFSFRYLSAFLEWLSLWGKAISDTGRLTSETHLALSLTTQGIQKICRYCTEELGLKFILAGKFQTDSLEARFGKYRQLAGGQYDISITQLYESEMKLRLQSTLPLILKSNVFGYVKIDLNNIENESEFLNSNLLCNNKFEINVTEEDLLQSNRIMPVIVYLAGYAVHSTLKFLKNCPFCKLLLTRDEEILYHENNILIHHQDRGGLKYPVEEVITIGLYSYVIISKLLTEFEENFLKVHNQRIISLNIIKAVLNDEEKHLNFDYCDNEHSSDVVIHCIVKKFVNILLNNYCKLKNDSICYASHSKAKERKLKTLMKSTKNLS</sequence>
<evidence type="ECO:0000256" key="8">
    <source>
        <dbReference type="ARBA" id="ARBA00023125"/>
    </source>
</evidence>
<evidence type="ECO:0000259" key="13">
    <source>
        <dbReference type="PROSITE" id="PS50950"/>
    </source>
</evidence>
<proteinExistence type="evidence at transcript level"/>
<name>A0A2L2Y831_PARTP</name>
<dbReference type="GO" id="GO:0008270">
    <property type="term" value="F:zinc ion binding"/>
    <property type="evidence" value="ECO:0007669"/>
    <property type="project" value="UniProtKB-KW"/>
</dbReference>
<keyword evidence="6" id="KW-0805">Transcription regulation</keyword>
<dbReference type="PANTHER" id="PTHR46600:SF1">
    <property type="entry name" value="THAP DOMAIN-CONTAINING PROTEIN 1"/>
    <property type="match status" value="1"/>
</dbReference>
<accession>A0A2L2Y831</accession>